<dbReference type="NCBIfam" id="TIGR04529">
    <property type="entry name" value="MTB_hemophore"/>
    <property type="match status" value="1"/>
</dbReference>
<accession>A0A2S8BPT3</accession>
<dbReference type="PIRSF" id="PIRSF010611">
    <property type="entry name" value="UCP010611"/>
    <property type="match status" value="1"/>
</dbReference>
<comment type="caution">
    <text evidence="2">The sequence shown here is derived from an EMBL/GenBank/DDBJ whole genome shotgun (WGS) entry which is preliminary data.</text>
</comment>
<feature type="signal peptide" evidence="1">
    <location>
        <begin position="1"/>
        <end position="24"/>
    </location>
</feature>
<evidence type="ECO:0008006" key="4">
    <source>
        <dbReference type="Google" id="ProtNLM"/>
    </source>
</evidence>
<dbReference type="Proteomes" id="UP000238296">
    <property type="component" value="Unassembled WGS sequence"/>
</dbReference>
<evidence type="ECO:0000256" key="1">
    <source>
        <dbReference type="SAM" id="SignalP"/>
    </source>
</evidence>
<proteinExistence type="predicted"/>
<dbReference type="GO" id="GO:0020037">
    <property type="term" value="F:heme binding"/>
    <property type="evidence" value="ECO:0007669"/>
    <property type="project" value="InterPro"/>
</dbReference>
<evidence type="ECO:0000313" key="2">
    <source>
        <dbReference type="EMBL" id="PQM48662.1"/>
    </source>
</evidence>
<evidence type="ECO:0000313" key="3">
    <source>
        <dbReference type="Proteomes" id="UP000238296"/>
    </source>
</evidence>
<dbReference type="EMBL" id="PPEA01000150">
    <property type="protein sequence ID" value="PQM48662.1"/>
    <property type="molecule type" value="Genomic_DNA"/>
</dbReference>
<reference evidence="2 3" key="1">
    <citation type="journal article" date="2017" name="Int. J. Syst. Evol. Microbiol.">
        <title>Mycobacterium talmoniae sp. nov., a slowly growing mycobacterium isolated from human respiratory samples.</title>
        <authorList>
            <person name="Davidson R.M."/>
            <person name="DeGroote M.A."/>
            <person name="Marola J.L."/>
            <person name="Buss S."/>
            <person name="Jones V."/>
            <person name="McNeil M.R."/>
            <person name="Freifeld A.G."/>
            <person name="Elaine Epperson L."/>
            <person name="Hasan N.A."/>
            <person name="Jackson M."/>
            <person name="Iwen P.C."/>
            <person name="Salfinger M."/>
            <person name="Strong M."/>
        </authorList>
    </citation>
    <scope>NUCLEOTIDE SEQUENCE [LARGE SCALE GENOMIC DNA]</scope>
    <source>
        <strain evidence="2 3">ATCC BAA-2683</strain>
    </source>
</reference>
<protein>
    <recommendedName>
        <fullName evidence="4">Hemophore-related protein</fullName>
    </recommendedName>
</protein>
<dbReference type="RefSeq" id="WP_423212757.1">
    <property type="nucleotide sequence ID" value="NZ_MLQM01000012.1"/>
</dbReference>
<dbReference type="AlphaFoldDB" id="A0A2S8BPT3"/>
<dbReference type="InterPro" id="IPR016572">
    <property type="entry name" value="UCP010611"/>
</dbReference>
<keyword evidence="1" id="KW-0732">Signal</keyword>
<sequence length="112" mass="11696">MVTISLTRLAVAVGGLAVSLTAGAGIASADPDLGPIINTTCNYSQVVSAINAQDPNAAAQLNASPMAQGYLRRFLASPPDQRQRMAQQVQAMPEAQQYFGLVQQVAGSCNNY</sequence>
<dbReference type="InterPro" id="IPR032407">
    <property type="entry name" value="MHB"/>
</dbReference>
<organism evidence="2 3">
    <name type="scientific">Mycobacterium talmoniae</name>
    <dbReference type="NCBI Taxonomy" id="1858794"/>
    <lineage>
        <taxon>Bacteria</taxon>
        <taxon>Bacillati</taxon>
        <taxon>Actinomycetota</taxon>
        <taxon>Actinomycetes</taxon>
        <taxon>Mycobacteriales</taxon>
        <taxon>Mycobacteriaceae</taxon>
        <taxon>Mycobacterium</taxon>
    </lineage>
</organism>
<gene>
    <name evidence="2" type="ORF">C1Y40_01116</name>
</gene>
<name>A0A2S8BPT3_9MYCO</name>
<feature type="chain" id="PRO_5039685673" description="Hemophore-related protein" evidence="1">
    <location>
        <begin position="25"/>
        <end position="112"/>
    </location>
</feature>